<dbReference type="EMBL" id="MU003535">
    <property type="protein sequence ID" value="KAF2464561.1"/>
    <property type="molecule type" value="Genomic_DNA"/>
</dbReference>
<reference evidence="1" key="1">
    <citation type="journal article" date="2020" name="Stud. Mycol.">
        <title>101 Dothideomycetes genomes: a test case for predicting lifestyles and emergence of pathogens.</title>
        <authorList>
            <person name="Haridas S."/>
            <person name="Albert R."/>
            <person name="Binder M."/>
            <person name="Bloem J."/>
            <person name="Labutti K."/>
            <person name="Salamov A."/>
            <person name="Andreopoulos B."/>
            <person name="Baker S."/>
            <person name="Barry K."/>
            <person name="Bills G."/>
            <person name="Bluhm B."/>
            <person name="Cannon C."/>
            <person name="Castanera R."/>
            <person name="Culley D."/>
            <person name="Daum C."/>
            <person name="Ezra D."/>
            <person name="Gonzalez J."/>
            <person name="Henrissat B."/>
            <person name="Kuo A."/>
            <person name="Liang C."/>
            <person name="Lipzen A."/>
            <person name="Lutzoni F."/>
            <person name="Magnuson J."/>
            <person name="Mondo S."/>
            <person name="Nolan M."/>
            <person name="Ohm R."/>
            <person name="Pangilinan J."/>
            <person name="Park H.-J."/>
            <person name="Ramirez L."/>
            <person name="Alfaro M."/>
            <person name="Sun H."/>
            <person name="Tritt A."/>
            <person name="Yoshinaga Y."/>
            <person name="Zwiers L.-H."/>
            <person name="Turgeon B."/>
            <person name="Goodwin S."/>
            <person name="Spatafora J."/>
            <person name="Crous P."/>
            <person name="Grigoriev I."/>
        </authorList>
    </citation>
    <scope>NUCLEOTIDE SEQUENCE</scope>
    <source>
        <strain evidence="1">ATCC 200398</strain>
    </source>
</reference>
<proteinExistence type="predicted"/>
<gene>
    <name evidence="1" type="ORF">BDR25DRAFT_361400</name>
</gene>
<dbReference type="Proteomes" id="UP000799755">
    <property type="component" value="Unassembled WGS sequence"/>
</dbReference>
<keyword evidence="2" id="KW-1185">Reference proteome</keyword>
<evidence type="ECO:0000313" key="1">
    <source>
        <dbReference type="EMBL" id="KAF2464561.1"/>
    </source>
</evidence>
<evidence type="ECO:0000313" key="2">
    <source>
        <dbReference type="Proteomes" id="UP000799755"/>
    </source>
</evidence>
<comment type="caution">
    <text evidence="1">The sequence shown here is derived from an EMBL/GenBank/DDBJ whole genome shotgun (WGS) entry which is preliminary data.</text>
</comment>
<accession>A0ACB6QCD8</accession>
<organism evidence="1 2">
    <name type="scientific">Lindgomyces ingoldianus</name>
    <dbReference type="NCBI Taxonomy" id="673940"/>
    <lineage>
        <taxon>Eukaryota</taxon>
        <taxon>Fungi</taxon>
        <taxon>Dikarya</taxon>
        <taxon>Ascomycota</taxon>
        <taxon>Pezizomycotina</taxon>
        <taxon>Dothideomycetes</taxon>
        <taxon>Pleosporomycetidae</taxon>
        <taxon>Pleosporales</taxon>
        <taxon>Lindgomycetaceae</taxon>
        <taxon>Lindgomyces</taxon>
    </lineage>
</organism>
<protein>
    <submittedName>
        <fullName evidence="1">Uncharacterized protein</fullName>
    </submittedName>
</protein>
<name>A0ACB6QCD8_9PLEO</name>
<sequence length="152" mass="17209">MGPLLVCFFSGLGFTTCIIILPQHYQVVFRDSPPIAGYHLLVMTLVTPLGSAFHLHHSWDGSLDNDYTYVRYVSRIRVWVLNYHGIRIWHQFSNDFHGCASRVYRASAVDMGISNQLRVLGGKILDPVHMKAPLASAQKMALIPPQRPKLQH</sequence>